<proteinExistence type="predicted"/>
<name>A0ACB9FZR9_9ASTR</name>
<accession>A0ACB9FZR9</accession>
<protein>
    <submittedName>
        <fullName evidence="1">Uncharacterized protein</fullName>
    </submittedName>
</protein>
<evidence type="ECO:0000313" key="2">
    <source>
        <dbReference type="Proteomes" id="UP001056120"/>
    </source>
</evidence>
<reference evidence="2" key="1">
    <citation type="journal article" date="2022" name="Mol. Ecol. Resour.">
        <title>The genomes of chicory, endive, great burdock and yacon provide insights into Asteraceae palaeo-polyploidization history and plant inulin production.</title>
        <authorList>
            <person name="Fan W."/>
            <person name="Wang S."/>
            <person name="Wang H."/>
            <person name="Wang A."/>
            <person name="Jiang F."/>
            <person name="Liu H."/>
            <person name="Zhao H."/>
            <person name="Xu D."/>
            <person name="Zhang Y."/>
        </authorList>
    </citation>
    <scope>NUCLEOTIDE SEQUENCE [LARGE SCALE GENOMIC DNA]</scope>
    <source>
        <strain evidence="2">cv. Yunnan</strain>
    </source>
</reference>
<dbReference type="EMBL" id="CM042032">
    <property type="protein sequence ID" value="KAI3776647.1"/>
    <property type="molecule type" value="Genomic_DNA"/>
</dbReference>
<evidence type="ECO:0000313" key="1">
    <source>
        <dbReference type="EMBL" id="KAI3776647.1"/>
    </source>
</evidence>
<gene>
    <name evidence="1" type="ORF">L1987_46434</name>
</gene>
<organism evidence="1 2">
    <name type="scientific">Smallanthus sonchifolius</name>
    <dbReference type="NCBI Taxonomy" id="185202"/>
    <lineage>
        <taxon>Eukaryota</taxon>
        <taxon>Viridiplantae</taxon>
        <taxon>Streptophyta</taxon>
        <taxon>Embryophyta</taxon>
        <taxon>Tracheophyta</taxon>
        <taxon>Spermatophyta</taxon>
        <taxon>Magnoliopsida</taxon>
        <taxon>eudicotyledons</taxon>
        <taxon>Gunneridae</taxon>
        <taxon>Pentapetalae</taxon>
        <taxon>asterids</taxon>
        <taxon>campanulids</taxon>
        <taxon>Asterales</taxon>
        <taxon>Asteraceae</taxon>
        <taxon>Asteroideae</taxon>
        <taxon>Heliantheae alliance</taxon>
        <taxon>Millerieae</taxon>
        <taxon>Smallanthus</taxon>
    </lineage>
</organism>
<dbReference type="Proteomes" id="UP001056120">
    <property type="component" value="Linkage Group LG15"/>
</dbReference>
<reference evidence="1 2" key="2">
    <citation type="journal article" date="2022" name="Mol. Ecol. Resour.">
        <title>The genomes of chicory, endive, great burdock and yacon provide insights into Asteraceae paleo-polyploidization history and plant inulin production.</title>
        <authorList>
            <person name="Fan W."/>
            <person name="Wang S."/>
            <person name="Wang H."/>
            <person name="Wang A."/>
            <person name="Jiang F."/>
            <person name="Liu H."/>
            <person name="Zhao H."/>
            <person name="Xu D."/>
            <person name="Zhang Y."/>
        </authorList>
    </citation>
    <scope>NUCLEOTIDE SEQUENCE [LARGE SCALE GENOMIC DNA]</scope>
    <source>
        <strain evidence="2">cv. Yunnan</strain>
        <tissue evidence="1">Leaves</tissue>
    </source>
</reference>
<comment type="caution">
    <text evidence="1">The sequence shown here is derived from an EMBL/GenBank/DDBJ whole genome shotgun (WGS) entry which is preliminary data.</text>
</comment>
<sequence length="101" mass="10859">MGFIGRPMMESMKLTAHERETGGDAIEGAGDDVGTADTGGAGKATQPPPPSDLAFRVDRIDQMHQTLLFAMQWIMHVEIQRAAAGGYDLPPLPFPVPPPFQ</sequence>
<keyword evidence="2" id="KW-1185">Reference proteome</keyword>